<dbReference type="KEGG" id="slau:SLA_6538"/>
<dbReference type="PANTHER" id="PTHR11552">
    <property type="entry name" value="GLUCOSE-METHANOL-CHOLINE GMC OXIDOREDUCTASE"/>
    <property type="match status" value="1"/>
</dbReference>
<proteinExistence type="inferred from homology"/>
<organism evidence="9 10">
    <name type="scientific">Streptomyces laurentii</name>
    <dbReference type="NCBI Taxonomy" id="39478"/>
    <lineage>
        <taxon>Bacteria</taxon>
        <taxon>Bacillati</taxon>
        <taxon>Actinomycetota</taxon>
        <taxon>Actinomycetes</taxon>
        <taxon>Kitasatosporales</taxon>
        <taxon>Streptomycetaceae</taxon>
        <taxon>Streptomyces</taxon>
    </lineage>
</organism>
<gene>
    <name evidence="9" type="ORF">SLA_6538</name>
</gene>
<dbReference type="InterPro" id="IPR012132">
    <property type="entry name" value="GMC_OxRdtase"/>
</dbReference>
<accession>A0A160P7M1</accession>
<reference evidence="9 10" key="1">
    <citation type="journal article" date="2016" name="Genome Announc.">
        <title>Complete Genome Sequence of Thiostrepton-Producing Streptomyces laurentii ATCC 31255.</title>
        <authorList>
            <person name="Doi K."/>
            <person name="Fujino Y."/>
            <person name="Nagayoshi Y."/>
            <person name="Ohshima T."/>
            <person name="Ogata S."/>
        </authorList>
    </citation>
    <scope>NUCLEOTIDE SEQUENCE [LARGE SCALE GENOMIC DNA]</scope>
    <source>
        <strain evidence="9 10">ATCC 31255</strain>
    </source>
</reference>
<dbReference type="InterPro" id="IPR007867">
    <property type="entry name" value="GMC_OxRtase_C"/>
</dbReference>
<feature type="domain" description="Glucose-methanol-choline oxidoreductase N-terminal" evidence="8">
    <location>
        <begin position="94"/>
        <end position="117"/>
    </location>
</feature>
<evidence type="ECO:0000256" key="3">
    <source>
        <dbReference type="ARBA" id="ARBA00022630"/>
    </source>
</evidence>
<evidence type="ECO:0000256" key="7">
    <source>
        <dbReference type="SAM" id="MobiDB-lite"/>
    </source>
</evidence>
<dbReference type="GO" id="GO:0050660">
    <property type="term" value="F:flavin adenine dinucleotide binding"/>
    <property type="evidence" value="ECO:0007669"/>
    <property type="project" value="InterPro"/>
</dbReference>
<evidence type="ECO:0000256" key="2">
    <source>
        <dbReference type="ARBA" id="ARBA00010790"/>
    </source>
</evidence>
<evidence type="ECO:0000256" key="1">
    <source>
        <dbReference type="ARBA" id="ARBA00001974"/>
    </source>
</evidence>
<dbReference type="PIRSF" id="PIRSF000137">
    <property type="entry name" value="Alcohol_oxidase"/>
    <property type="match status" value="1"/>
</dbReference>
<dbReference type="AlphaFoldDB" id="A0A160P7M1"/>
<evidence type="ECO:0000259" key="8">
    <source>
        <dbReference type="PROSITE" id="PS00623"/>
    </source>
</evidence>
<keyword evidence="3 6" id="KW-0285">Flavoprotein</keyword>
<keyword evidence="4 5" id="KW-0274">FAD</keyword>
<name>A0A160P7M1_STRLU</name>
<dbReference type="SUPFAM" id="SSF54373">
    <property type="entry name" value="FAD-linked reductases, C-terminal domain"/>
    <property type="match status" value="1"/>
</dbReference>
<dbReference type="Gene3D" id="3.50.50.60">
    <property type="entry name" value="FAD/NAD(P)-binding domain"/>
    <property type="match status" value="1"/>
</dbReference>
<dbReference type="InterPro" id="IPR036188">
    <property type="entry name" value="FAD/NAD-bd_sf"/>
</dbReference>
<feature type="binding site" evidence="5">
    <location>
        <position position="486"/>
    </location>
    <ligand>
        <name>FAD</name>
        <dbReference type="ChEBI" id="CHEBI:57692"/>
    </ligand>
</feature>
<dbReference type="EMBL" id="AP017424">
    <property type="protein sequence ID" value="BAU87404.1"/>
    <property type="molecule type" value="Genomic_DNA"/>
</dbReference>
<evidence type="ECO:0000313" key="9">
    <source>
        <dbReference type="EMBL" id="BAU87404.1"/>
    </source>
</evidence>
<feature type="binding site" evidence="5">
    <location>
        <begin position="104"/>
        <end position="107"/>
    </location>
    <ligand>
        <name>FAD</name>
        <dbReference type="ChEBI" id="CHEBI:57692"/>
    </ligand>
</feature>
<dbReference type="GO" id="GO:0016614">
    <property type="term" value="F:oxidoreductase activity, acting on CH-OH group of donors"/>
    <property type="evidence" value="ECO:0007669"/>
    <property type="project" value="InterPro"/>
</dbReference>
<protein>
    <submittedName>
        <fullName evidence="9">Choline dehydrogenase</fullName>
    </submittedName>
</protein>
<dbReference type="InterPro" id="IPR000172">
    <property type="entry name" value="GMC_OxRdtase_N"/>
</dbReference>
<evidence type="ECO:0000256" key="6">
    <source>
        <dbReference type="RuleBase" id="RU003968"/>
    </source>
</evidence>
<comment type="similarity">
    <text evidence="2 6">Belongs to the GMC oxidoreductase family.</text>
</comment>
<sequence>MDPERTEGRLYDVIVVGGGSAGCVLAARLTEDPGVRVLLLEAGAGTADLPEAVSDPPAWLTLGETHANWGDTTVPQDDGSSRPGSGPRVILPRGRGLGGSSSINAMVFARGHRTSYDTWGEHGAKGWTFDDLLPYFQRTETAVSGAPGRGTSGPLTVAPMAEPNEILLALLDGAVETGQRRAHDISGGLEEGFAPVDLNIVDGHRQSAADAYLAPALGRRGLDVVTGATAHRLLFEGRRCVGVEYGVRERVFRVRAAREVVLSAGSIGSAQLLLRSGIGPGQELREAGVEVFHELPGVGRNLHDHPLLTVVHSARRTVPPGRGNHGEIIGLLRSKPELDGPDLQFILIDFPFPPPEIPVENGFAIGISPIRPFSRGTLRISSADPYARPVLDPGYFTDERDIQATLSGIRTAREIARSSALAPWGPEEVVPGPDVTDAASLTAYARTAYTSYCHPIGTCALGEDEASVVDSALRVRGLEGLRVADGSVIPSIPSNNTNATVYAIAERAAALIRGEA</sequence>
<dbReference type="Pfam" id="PF05199">
    <property type="entry name" value="GMC_oxred_C"/>
    <property type="match status" value="1"/>
</dbReference>
<dbReference type="Pfam" id="PF00732">
    <property type="entry name" value="GMC_oxred_N"/>
    <property type="match status" value="1"/>
</dbReference>
<evidence type="ECO:0000256" key="4">
    <source>
        <dbReference type="ARBA" id="ARBA00022827"/>
    </source>
</evidence>
<feature type="region of interest" description="Disordered" evidence="7">
    <location>
        <begin position="68"/>
        <end position="94"/>
    </location>
</feature>
<dbReference type="PROSITE" id="PS51257">
    <property type="entry name" value="PROKAR_LIPOPROTEIN"/>
    <property type="match status" value="1"/>
</dbReference>
<dbReference type="SUPFAM" id="SSF51905">
    <property type="entry name" value="FAD/NAD(P)-binding domain"/>
    <property type="match status" value="1"/>
</dbReference>
<evidence type="ECO:0000313" key="10">
    <source>
        <dbReference type="Proteomes" id="UP000217676"/>
    </source>
</evidence>
<dbReference type="PROSITE" id="PS00623">
    <property type="entry name" value="GMC_OXRED_1"/>
    <property type="match status" value="1"/>
</dbReference>
<evidence type="ECO:0000256" key="5">
    <source>
        <dbReference type="PIRSR" id="PIRSR000137-2"/>
    </source>
</evidence>
<dbReference type="Proteomes" id="UP000217676">
    <property type="component" value="Chromosome"/>
</dbReference>
<dbReference type="PANTHER" id="PTHR11552:SF147">
    <property type="entry name" value="CHOLINE DEHYDROGENASE, MITOCHONDRIAL"/>
    <property type="match status" value="1"/>
</dbReference>
<dbReference type="Gene3D" id="3.30.410.40">
    <property type="match status" value="1"/>
</dbReference>
<keyword evidence="10" id="KW-1185">Reference proteome</keyword>
<feature type="binding site" evidence="5">
    <location>
        <position position="452"/>
    </location>
    <ligand>
        <name>substrate</name>
    </ligand>
</feature>
<comment type="cofactor">
    <cofactor evidence="1 5">
        <name>FAD</name>
        <dbReference type="ChEBI" id="CHEBI:57692"/>
    </cofactor>
</comment>